<keyword evidence="3" id="KW-1185">Reference proteome</keyword>
<dbReference type="PANTHER" id="PTHR34107:SF4">
    <property type="entry name" value="SLL1222 PROTEIN"/>
    <property type="match status" value="1"/>
</dbReference>
<dbReference type="CDD" id="cd06260">
    <property type="entry name" value="DUF820-like"/>
    <property type="match status" value="1"/>
</dbReference>
<protein>
    <recommendedName>
        <fullName evidence="1">Putative restriction endonuclease domain-containing protein</fullName>
    </recommendedName>
</protein>
<dbReference type="Gene3D" id="3.90.1570.10">
    <property type="entry name" value="tt1808, chain A"/>
    <property type="match status" value="1"/>
</dbReference>
<evidence type="ECO:0000313" key="2">
    <source>
        <dbReference type="EMBL" id="CDH46589.1"/>
    </source>
</evidence>
<dbReference type="EMBL" id="CBTK010000269">
    <property type="protein sequence ID" value="CDH46589.1"/>
    <property type="molecule type" value="Genomic_DNA"/>
</dbReference>
<dbReference type="Proteomes" id="UP000019184">
    <property type="component" value="Unassembled WGS sequence"/>
</dbReference>
<dbReference type="RefSeq" id="WP_034435281.1">
    <property type="nucleotide sequence ID" value="NZ_CBTK010000269.1"/>
</dbReference>
<name>A0A7U7GEE7_9GAMM</name>
<reference evidence="2 3" key="1">
    <citation type="journal article" date="2014" name="ISME J.">
        <title>Candidatus Competibacter-lineage genomes retrieved from metagenomes reveal functional metabolic diversity.</title>
        <authorList>
            <person name="McIlroy S.J."/>
            <person name="Albertsen M."/>
            <person name="Andresen E.K."/>
            <person name="Saunders A.M."/>
            <person name="Kristiansen R."/>
            <person name="Stokholm-Bjerregaard M."/>
            <person name="Nielsen K.L."/>
            <person name="Nielsen P.H."/>
        </authorList>
    </citation>
    <scope>NUCLEOTIDE SEQUENCE [LARGE SCALE GENOMIC DNA]</scope>
    <source>
        <strain evidence="2 3">Run_B_J11</strain>
    </source>
</reference>
<evidence type="ECO:0000259" key="1">
    <source>
        <dbReference type="Pfam" id="PF05685"/>
    </source>
</evidence>
<gene>
    <name evidence="2" type="ORF">BN874_530018</name>
</gene>
<dbReference type="AlphaFoldDB" id="A0A7U7GEE7"/>
<proteinExistence type="predicted"/>
<dbReference type="Pfam" id="PF05685">
    <property type="entry name" value="Uma2"/>
    <property type="match status" value="1"/>
</dbReference>
<evidence type="ECO:0000313" key="3">
    <source>
        <dbReference type="Proteomes" id="UP000019184"/>
    </source>
</evidence>
<dbReference type="InterPro" id="IPR012296">
    <property type="entry name" value="Nuclease_put_TT1808"/>
</dbReference>
<dbReference type="OrthoDB" id="461333at2"/>
<dbReference type="InterPro" id="IPR011335">
    <property type="entry name" value="Restrct_endonuc-II-like"/>
</dbReference>
<dbReference type="InterPro" id="IPR008538">
    <property type="entry name" value="Uma2"/>
</dbReference>
<feature type="domain" description="Putative restriction endonuclease" evidence="1">
    <location>
        <begin position="18"/>
        <end position="171"/>
    </location>
</feature>
<dbReference type="PANTHER" id="PTHR34107">
    <property type="entry name" value="SLL0198 PROTEIN-RELATED"/>
    <property type="match status" value="1"/>
</dbReference>
<organism evidence="2 3">
    <name type="scientific">Candidatus Contendobacter odensis Run_B_J11</name>
    <dbReference type="NCBI Taxonomy" id="1400861"/>
    <lineage>
        <taxon>Bacteria</taxon>
        <taxon>Pseudomonadati</taxon>
        <taxon>Pseudomonadota</taxon>
        <taxon>Gammaproteobacteria</taxon>
        <taxon>Candidatus Competibacteraceae</taxon>
        <taxon>Candidatus Contendibacter</taxon>
    </lineage>
</organism>
<comment type="caution">
    <text evidence="2">The sequence shown here is derived from an EMBL/GenBank/DDBJ whole genome shotgun (WGS) entry which is preliminary data.</text>
</comment>
<sequence>MTATAHKFATYEDLFDLPENLIGQIIHGQLITQPRPAPKHALASSSMGDELVSPFQKGRGGPGGWWILDEPELHLGPHILVPDLAGWRRERLPELPETAYFTVPPDWICEVLSLGTARVDRADKMPIYAAQGVPFLWLIDPALRTLEVFALCEGRWLLEHIYQNDEEVRVVPFDAIAFALAGLWG</sequence>
<dbReference type="SUPFAM" id="SSF52980">
    <property type="entry name" value="Restriction endonuclease-like"/>
    <property type="match status" value="1"/>
</dbReference>
<accession>A0A7U7GEE7</accession>